<protein>
    <submittedName>
        <fullName evidence="2">Uncharacterized protein</fullName>
    </submittedName>
</protein>
<organism evidence="2 3">
    <name type="scientific">Nocardioides szechwanensis</name>
    <dbReference type="NCBI Taxonomy" id="1005944"/>
    <lineage>
        <taxon>Bacteria</taxon>
        <taxon>Bacillati</taxon>
        <taxon>Actinomycetota</taxon>
        <taxon>Actinomycetes</taxon>
        <taxon>Propionibacteriales</taxon>
        <taxon>Nocardioidaceae</taxon>
        <taxon>Nocardioides</taxon>
    </lineage>
</organism>
<evidence type="ECO:0000313" key="2">
    <source>
        <dbReference type="EMBL" id="SDM95339.1"/>
    </source>
</evidence>
<dbReference type="STRING" id="1005944.SAMN05192576_1351"/>
<name>A0A1G9XEU9_9ACTN</name>
<dbReference type="AlphaFoldDB" id="A0A1G9XEU9"/>
<dbReference type="Proteomes" id="UP000199004">
    <property type="component" value="Unassembled WGS sequence"/>
</dbReference>
<evidence type="ECO:0000313" key="3">
    <source>
        <dbReference type="Proteomes" id="UP000199004"/>
    </source>
</evidence>
<proteinExistence type="predicted"/>
<feature type="compositionally biased region" description="Basic residues" evidence="1">
    <location>
        <begin position="1"/>
        <end position="21"/>
    </location>
</feature>
<accession>A0A1G9XEU9</accession>
<dbReference type="EMBL" id="FNIC01000001">
    <property type="protein sequence ID" value="SDM95339.1"/>
    <property type="molecule type" value="Genomic_DNA"/>
</dbReference>
<evidence type="ECO:0000256" key="1">
    <source>
        <dbReference type="SAM" id="MobiDB-lite"/>
    </source>
</evidence>
<sequence>MHRLVRSSHGRPRRLPRPLRSRRGDVDHDRGVDRALSLGVCGVGGRLGRAPRSLEEALAETEVAYGERVARRLQRFAAVPDGAQVWTRVPAGPFHRGWLTGPWSYDGSSEAASLDLVNVRPCAWDPEPWDEHLLPAAVAHAFRRGGRNFQQIRAATYHPPPGKYGTLSTRIGPEQVDCVPYFPGAVHS</sequence>
<gene>
    <name evidence="2" type="ORF">SAMN05192576_1351</name>
</gene>
<reference evidence="2 3" key="1">
    <citation type="submission" date="2016-10" db="EMBL/GenBank/DDBJ databases">
        <authorList>
            <person name="de Groot N.N."/>
        </authorList>
    </citation>
    <scope>NUCLEOTIDE SEQUENCE [LARGE SCALE GENOMIC DNA]</scope>
    <source>
        <strain evidence="2 3">CGMCC 1.11147</strain>
    </source>
</reference>
<feature type="region of interest" description="Disordered" evidence="1">
    <location>
        <begin position="1"/>
        <end position="28"/>
    </location>
</feature>
<keyword evidence="3" id="KW-1185">Reference proteome</keyword>